<feature type="region of interest" description="Disordered" evidence="2">
    <location>
        <begin position="86"/>
        <end position="202"/>
    </location>
</feature>
<feature type="compositionally biased region" description="Low complexity" evidence="2">
    <location>
        <begin position="180"/>
        <end position="202"/>
    </location>
</feature>
<proteinExistence type="predicted"/>
<feature type="compositionally biased region" description="Polar residues" evidence="2">
    <location>
        <begin position="22"/>
        <end position="34"/>
    </location>
</feature>
<feature type="coiled-coil region" evidence="1">
    <location>
        <begin position="57"/>
        <end position="84"/>
    </location>
</feature>
<feature type="compositionally biased region" description="Pro residues" evidence="2">
    <location>
        <begin position="130"/>
        <end position="144"/>
    </location>
</feature>
<reference evidence="3" key="2">
    <citation type="submission" date="2022-07" db="EMBL/GenBank/DDBJ databases">
        <authorList>
            <person name="Parry R.H."/>
        </authorList>
    </citation>
    <scope>NUCLEOTIDE SEQUENCE</scope>
</reference>
<feature type="compositionally biased region" description="Polar residues" evidence="2">
    <location>
        <begin position="156"/>
        <end position="166"/>
    </location>
</feature>
<evidence type="ECO:0000256" key="2">
    <source>
        <dbReference type="SAM" id="MobiDB-lite"/>
    </source>
</evidence>
<dbReference type="EMBL" id="BK061608">
    <property type="protein sequence ID" value="DBA11538.1"/>
    <property type="molecule type" value="Genomic_RNA"/>
</dbReference>
<organism evidence="3">
    <name type="scientific">Liverpool tombus-like virus</name>
    <dbReference type="NCBI Taxonomy" id="2970908"/>
    <lineage>
        <taxon>Viruses</taxon>
        <taxon>Riboviria</taxon>
        <taxon>Orthornavirae</taxon>
        <taxon>Kitrinoviricota</taxon>
        <taxon>Tolucaviricetes</taxon>
        <taxon>Tolivirales</taxon>
        <taxon>Tombusviridae</taxon>
    </lineage>
</organism>
<reference evidence="3" key="1">
    <citation type="journal article" date="2021" name="Microorganisms">
        <title>Uncovering the Worldwide Diversity and Evolution of the Virome of the Mosquitoes Aedes aegypti and Aedes albopictus.</title>
        <authorList>
            <person name="Parry R."/>
            <person name="James M.E."/>
            <person name="Asgari S."/>
        </authorList>
    </citation>
    <scope>NUCLEOTIDE SEQUENCE</scope>
</reference>
<evidence type="ECO:0000256" key="1">
    <source>
        <dbReference type="SAM" id="Coils"/>
    </source>
</evidence>
<feature type="region of interest" description="Disordered" evidence="2">
    <location>
        <begin position="1"/>
        <end position="54"/>
    </location>
</feature>
<accession>A0AA48SF00</accession>
<feature type="compositionally biased region" description="Low complexity" evidence="2">
    <location>
        <begin position="145"/>
        <end position="155"/>
    </location>
</feature>
<feature type="compositionally biased region" description="Low complexity" evidence="2">
    <location>
        <begin position="100"/>
        <end position="126"/>
    </location>
</feature>
<protein>
    <submittedName>
        <fullName evidence="3">ORF1</fullName>
    </submittedName>
</protein>
<name>A0AA48SF00_9TOMB</name>
<keyword evidence="1" id="KW-0175">Coiled coil</keyword>
<feature type="compositionally biased region" description="Polar residues" evidence="2">
    <location>
        <begin position="1"/>
        <end position="11"/>
    </location>
</feature>
<sequence length="397" mass="43782">MYPNRGTSRMAGNSHRRDQAHTSRPQSNEPNQSNPRREPGNSKRPNTWQRVGPRNPMRALQQELQHLRRANALLQARVRDLQNSIIRNTSGQSGGSGPITTTQRGSGRSTSVRASGAGSTQSSNSSLVPRTPPPARRANTPPPVSQRRSSTSRQVDTPSTPRSGTVPTRPARSASVGQVAGPSAASRTSSPGPSSSPAQGTTVSKIVVSHPYAGAILEETKKKGPFAHDERPVYKPDLAVDRSLQESVGLTRHVVNKLVSEDEPELKGVWKYVPKVRNPTLRADKYLLYYLLNKFAFIERSTDTMRRMWESLTQVMRDFDTRDNTIEEIYLLKHQAVRAAMVPPSEELRTRKLLQGAPNLDKHAKFTKDGHLGHKLETSLSALGNLLQPSKSLPTKK</sequence>
<evidence type="ECO:0000313" key="3">
    <source>
        <dbReference type="EMBL" id="DBA11538.1"/>
    </source>
</evidence>